<sequence length="136" mass="15877">MFQRYYGRVTRGMSFQYRMRCRQQGGCMAFYMSTNTAQSASSDETGPTKPYESRLENLYTKHQVAEFCRESSRVQRHILVDPVFDKAIQQYICTEDAFPDSYEQAARWVYARVEGQLLNPQDTLKYPLSRQASAIQ</sequence>
<dbReference type="GeneID" id="83219030"/>
<protein>
    <submittedName>
        <fullName evidence="1">Uncharacterized protein</fullName>
    </submittedName>
</protein>
<dbReference type="RefSeq" id="XP_058337662.1">
    <property type="nucleotide sequence ID" value="XM_058491594.1"/>
</dbReference>
<proteinExistence type="predicted"/>
<dbReference type="Proteomes" id="UP001234581">
    <property type="component" value="Unassembled WGS sequence"/>
</dbReference>
<reference evidence="1 2" key="1">
    <citation type="submission" date="2023-03" db="EMBL/GenBank/DDBJ databases">
        <title>Genome sequence of Lichtheimia ornata CBS 291.66.</title>
        <authorList>
            <person name="Mohabir J.T."/>
            <person name="Shea T.P."/>
            <person name="Kurbessoian T."/>
            <person name="Berby B."/>
            <person name="Fontaine J."/>
            <person name="Livny J."/>
            <person name="Gnirke A."/>
            <person name="Stajich J.E."/>
            <person name="Cuomo C.A."/>
        </authorList>
    </citation>
    <scope>NUCLEOTIDE SEQUENCE [LARGE SCALE GENOMIC DNA]</scope>
    <source>
        <strain evidence="1">CBS 291.66</strain>
    </source>
</reference>
<evidence type="ECO:0000313" key="2">
    <source>
        <dbReference type="Proteomes" id="UP001234581"/>
    </source>
</evidence>
<organism evidence="1 2">
    <name type="scientific">Lichtheimia ornata</name>
    <dbReference type="NCBI Taxonomy" id="688661"/>
    <lineage>
        <taxon>Eukaryota</taxon>
        <taxon>Fungi</taxon>
        <taxon>Fungi incertae sedis</taxon>
        <taxon>Mucoromycota</taxon>
        <taxon>Mucoromycotina</taxon>
        <taxon>Mucoromycetes</taxon>
        <taxon>Mucorales</taxon>
        <taxon>Lichtheimiaceae</taxon>
        <taxon>Lichtheimia</taxon>
    </lineage>
</organism>
<accession>A0AAD7XTX2</accession>
<evidence type="ECO:0000313" key="1">
    <source>
        <dbReference type="EMBL" id="KAJ8652748.1"/>
    </source>
</evidence>
<dbReference type="AlphaFoldDB" id="A0AAD7XTX2"/>
<comment type="caution">
    <text evidence="1">The sequence shown here is derived from an EMBL/GenBank/DDBJ whole genome shotgun (WGS) entry which is preliminary data.</text>
</comment>
<name>A0AAD7XTX2_9FUNG</name>
<dbReference type="EMBL" id="JARTCD010000095">
    <property type="protein sequence ID" value="KAJ8652748.1"/>
    <property type="molecule type" value="Genomic_DNA"/>
</dbReference>
<gene>
    <name evidence="1" type="ORF">O0I10_011630</name>
</gene>
<keyword evidence="2" id="KW-1185">Reference proteome</keyword>